<protein>
    <submittedName>
        <fullName evidence="2">LLM class flavin-dependent oxidoreductase</fullName>
    </submittedName>
</protein>
<feature type="domain" description="Luciferase-like" evidence="1">
    <location>
        <begin position="8"/>
        <end position="96"/>
    </location>
</feature>
<dbReference type="Proteomes" id="UP001597083">
    <property type="component" value="Unassembled WGS sequence"/>
</dbReference>
<evidence type="ECO:0000259" key="1">
    <source>
        <dbReference type="Pfam" id="PF00296"/>
    </source>
</evidence>
<organism evidence="2 3">
    <name type="scientific">Actinomadura adrarensis</name>
    <dbReference type="NCBI Taxonomy" id="1819600"/>
    <lineage>
        <taxon>Bacteria</taxon>
        <taxon>Bacillati</taxon>
        <taxon>Actinomycetota</taxon>
        <taxon>Actinomycetes</taxon>
        <taxon>Streptosporangiales</taxon>
        <taxon>Thermomonosporaceae</taxon>
        <taxon>Actinomadura</taxon>
    </lineage>
</organism>
<dbReference type="Gene3D" id="3.20.20.30">
    <property type="entry name" value="Luciferase-like domain"/>
    <property type="match status" value="1"/>
</dbReference>
<feature type="non-terminal residue" evidence="2">
    <location>
        <position position="96"/>
    </location>
</feature>
<dbReference type="EMBL" id="JBHTIR010000311">
    <property type="protein sequence ID" value="MFD0851270.1"/>
    <property type="molecule type" value="Genomic_DNA"/>
</dbReference>
<dbReference type="SUPFAM" id="SSF51679">
    <property type="entry name" value="Bacterial luciferase-like"/>
    <property type="match status" value="1"/>
</dbReference>
<keyword evidence="3" id="KW-1185">Reference proteome</keyword>
<dbReference type="InterPro" id="IPR036661">
    <property type="entry name" value="Luciferase-like_sf"/>
</dbReference>
<reference evidence="3" key="1">
    <citation type="journal article" date="2019" name="Int. J. Syst. Evol. Microbiol.">
        <title>The Global Catalogue of Microorganisms (GCM) 10K type strain sequencing project: providing services to taxonomists for standard genome sequencing and annotation.</title>
        <authorList>
            <consortium name="The Broad Institute Genomics Platform"/>
            <consortium name="The Broad Institute Genome Sequencing Center for Infectious Disease"/>
            <person name="Wu L."/>
            <person name="Ma J."/>
        </authorList>
    </citation>
    <scope>NUCLEOTIDE SEQUENCE [LARGE SCALE GENOMIC DNA]</scope>
    <source>
        <strain evidence="3">JCM 31696</strain>
    </source>
</reference>
<dbReference type="InterPro" id="IPR011251">
    <property type="entry name" value="Luciferase-like_dom"/>
</dbReference>
<dbReference type="Pfam" id="PF00296">
    <property type="entry name" value="Bac_luciferase"/>
    <property type="match status" value="1"/>
</dbReference>
<sequence>MDYGHPLRFGTFITPSNDDPQGPVELARLSEELGYDLVTFQDHPYQPRFLDTWTLLSYVAARTERIHVSANVINVPMRPAPVLARAAANLDLLSDG</sequence>
<proteinExistence type="predicted"/>
<comment type="caution">
    <text evidence="2">The sequence shown here is derived from an EMBL/GenBank/DDBJ whole genome shotgun (WGS) entry which is preliminary data.</text>
</comment>
<name>A0ABW3C9Z5_9ACTN</name>
<evidence type="ECO:0000313" key="3">
    <source>
        <dbReference type="Proteomes" id="UP001597083"/>
    </source>
</evidence>
<accession>A0ABW3C9Z5</accession>
<evidence type="ECO:0000313" key="2">
    <source>
        <dbReference type="EMBL" id="MFD0851270.1"/>
    </source>
</evidence>
<gene>
    <name evidence="2" type="ORF">ACFQ07_03525</name>
</gene>